<dbReference type="OrthoDB" id="9779233at2"/>
<name>A0A2M9ZPI4_9LEPT</name>
<comment type="caution">
    <text evidence="3">The sequence shown here is derived from an EMBL/GenBank/DDBJ whole genome shotgun (WGS) entry which is preliminary data.</text>
</comment>
<feature type="transmembrane region" description="Helical" evidence="1">
    <location>
        <begin position="192"/>
        <end position="213"/>
    </location>
</feature>
<evidence type="ECO:0000313" key="4">
    <source>
        <dbReference type="Proteomes" id="UP000231962"/>
    </source>
</evidence>
<keyword evidence="1" id="KW-0812">Transmembrane</keyword>
<dbReference type="EMBL" id="NPDZ01000003">
    <property type="protein sequence ID" value="PJZ74002.1"/>
    <property type="molecule type" value="Genomic_DNA"/>
</dbReference>
<dbReference type="RefSeq" id="WP_100712800.1">
    <property type="nucleotide sequence ID" value="NZ_NPDY01000002.1"/>
</dbReference>
<sequence>MYEKALFLLFVAYVVVFSLMTILWLIGKLIHNYSIVDVGWGLSISTAVIIYFILGDGFSVRKGVFAFMACLWGWRLSYFIFTTRVLTGHEDSRYAAFRNEYGEKVDRKFFTNVFQFQGALAVILSVPFLFPALNPDVNFLTLEIISLAIFFVGLLGESVADFQLAEFKLDGDNKGKVCDIGWWRYSRHPNYFFEWVIWISFGIFSLASPWGWIGLLSPLLMLILLTKISGIPLNELGQLKSKGKAYEEYRRRTSSFVPLPRRKS</sequence>
<dbReference type="AlphaFoldDB" id="A0A2M9ZPI4"/>
<protein>
    <submittedName>
        <fullName evidence="3">Uncharacterized protein</fullName>
    </submittedName>
</protein>
<feature type="transmembrane region" description="Helical" evidence="1">
    <location>
        <begin position="6"/>
        <end position="26"/>
    </location>
</feature>
<dbReference type="Proteomes" id="UP000231990">
    <property type="component" value="Unassembled WGS sequence"/>
</dbReference>
<dbReference type="Gene3D" id="1.20.120.1630">
    <property type="match status" value="1"/>
</dbReference>
<dbReference type="Pfam" id="PF06966">
    <property type="entry name" value="DUF1295"/>
    <property type="match status" value="1"/>
</dbReference>
<dbReference type="PROSITE" id="PS50244">
    <property type="entry name" value="S5A_REDUCTASE"/>
    <property type="match status" value="1"/>
</dbReference>
<keyword evidence="4" id="KW-1185">Reference proteome</keyword>
<feature type="transmembrane region" description="Helical" evidence="1">
    <location>
        <begin position="139"/>
        <end position="160"/>
    </location>
</feature>
<evidence type="ECO:0000313" key="3">
    <source>
        <dbReference type="EMBL" id="PJZ74002.1"/>
    </source>
</evidence>
<dbReference type="InterPro" id="IPR010721">
    <property type="entry name" value="UstE-like"/>
</dbReference>
<feature type="transmembrane region" description="Helical" evidence="1">
    <location>
        <begin position="33"/>
        <end position="54"/>
    </location>
</feature>
<feature type="transmembrane region" description="Helical" evidence="1">
    <location>
        <begin position="66"/>
        <end position="88"/>
    </location>
</feature>
<dbReference type="Proteomes" id="UP000231962">
    <property type="component" value="Unassembled WGS sequence"/>
</dbReference>
<dbReference type="PANTHER" id="PTHR32251:SF17">
    <property type="entry name" value="STEROID 5-ALPHA REDUCTASE C-TERMINAL DOMAIN-CONTAINING PROTEIN"/>
    <property type="match status" value="1"/>
</dbReference>
<feature type="transmembrane region" description="Helical" evidence="1">
    <location>
        <begin position="109"/>
        <end position="133"/>
    </location>
</feature>
<accession>A0A2M9ZPI4</accession>
<reference evidence="4 5" key="1">
    <citation type="submission" date="2017-07" db="EMBL/GenBank/DDBJ databases">
        <title>Leptospira spp. isolated from tropical soils.</title>
        <authorList>
            <person name="Thibeaux R."/>
            <person name="Iraola G."/>
            <person name="Ferres I."/>
            <person name="Bierque E."/>
            <person name="Girault D."/>
            <person name="Soupe-Gilbert M.-E."/>
            <person name="Picardeau M."/>
            <person name="Goarant C."/>
        </authorList>
    </citation>
    <scope>NUCLEOTIDE SEQUENCE [LARGE SCALE GENOMIC DNA]</scope>
    <source>
        <strain evidence="3 5">FH1-B-B1</strain>
        <strain evidence="2 4">FH1-B-C1</strain>
    </source>
</reference>
<keyword evidence="1" id="KW-0472">Membrane</keyword>
<gene>
    <name evidence="2" type="ORF">CH360_04595</name>
    <name evidence="3" type="ORF">CH373_07735</name>
</gene>
<dbReference type="PANTHER" id="PTHR32251">
    <property type="entry name" value="3-OXO-5-ALPHA-STEROID 4-DEHYDROGENASE"/>
    <property type="match status" value="1"/>
</dbReference>
<proteinExistence type="predicted"/>
<evidence type="ECO:0000313" key="5">
    <source>
        <dbReference type="Proteomes" id="UP000231990"/>
    </source>
</evidence>
<dbReference type="GO" id="GO:0016020">
    <property type="term" value="C:membrane"/>
    <property type="evidence" value="ECO:0007669"/>
    <property type="project" value="TreeGrafter"/>
</dbReference>
<organism evidence="3 5">
    <name type="scientific">Leptospira perolatii</name>
    <dbReference type="NCBI Taxonomy" id="2023191"/>
    <lineage>
        <taxon>Bacteria</taxon>
        <taxon>Pseudomonadati</taxon>
        <taxon>Spirochaetota</taxon>
        <taxon>Spirochaetia</taxon>
        <taxon>Leptospirales</taxon>
        <taxon>Leptospiraceae</taxon>
        <taxon>Leptospira</taxon>
    </lineage>
</organism>
<dbReference type="EMBL" id="NPDY01000002">
    <property type="protein sequence ID" value="PJZ70794.1"/>
    <property type="molecule type" value="Genomic_DNA"/>
</dbReference>
<evidence type="ECO:0000256" key="1">
    <source>
        <dbReference type="SAM" id="Phobius"/>
    </source>
</evidence>
<keyword evidence="1" id="KW-1133">Transmembrane helix</keyword>
<evidence type="ECO:0000313" key="2">
    <source>
        <dbReference type="EMBL" id="PJZ70794.1"/>
    </source>
</evidence>